<sequence length="100" mass="11288">MTWVGAFGGFFLKKASSFNINMERKAFMLRLLFGVFLYGVSAILNIVALKFLPYTIVFPLTAITYIWTMLISYFLLKEHIGTRKILGVLLIVTGAFVLVS</sequence>
<evidence type="ECO:0000259" key="7">
    <source>
        <dbReference type="Pfam" id="PF00892"/>
    </source>
</evidence>
<feature type="transmembrane region" description="Helical" evidence="6">
    <location>
        <begin position="82"/>
        <end position="99"/>
    </location>
</feature>
<comment type="similarity">
    <text evidence="2">Belongs to the EamA transporter family.</text>
</comment>
<evidence type="ECO:0000256" key="6">
    <source>
        <dbReference type="SAM" id="Phobius"/>
    </source>
</evidence>
<dbReference type="PANTHER" id="PTHR12570:SF65">
    <property type="entry name" value="MAGNESIUM TRANSPORTER NIPA9-RELATED"/>
    <property type="match status" value="1"/>
</dbReference>
<feature type="transmembrane region" description="Helical" evidence="6">
    <location>
        <begin position="56"/>
        <end position="76"/>
    </location>
</feature>
<protein>
    <submittedName>
        <fullName evidence="8">Multidrug transporter</fullName>
    </submittedName>
</protein>
<feature type="transmembrane region" description="Helical" evidence="6">
    <location>
        <begin position="27"/>
        <end position="49"/>
    </location>
</feature>
<organism evidence="8 9">
    <name type="scientific">Planococcus faecalis</name>
    <dbReference type="NCBI Taxonomy" id="1598147"/>
    <lineage>
        <taxon>Bacteria</taxon>
        <taxon>Bacillati</taxon>
        <taxon>Bacillota</taxon>
        <taxon>Bacilli</taxon>
        <taxon>Bacillales</taxon>
        <taxon>Caryophanaceae</taxon>
        <taxon>Planococcus</taxon>
    </lineage>
</organism>
<evidence type="ECO:0000313" key="8">
    <source>
        <dbReference type="EMBL" id="AQU81093.1"/>
    </source>
</evidence>
<dbReference type="PANTHER" id="PTHR12570">
    <property type="match status" value="1"/>
</dbReference>
<evidence type="ECO:0000256" key="4">
    <source>
        <dbReference type="ARBA" id="ARBA00022989"/>
    </source>
</evidence>
<evidence type="ECO:0000256" key="2">
    <source>
        <dbReference type="ARBA" id="ARBA00007362"/>
    </source>
</evidence>
<feature type="domain" description="EamA" evidence="7">
    <location>
        <begin position="20"/>
        <end position="99"/>
    </location>
</feature>
<proteinExistence type="inferred from homology"/>
<dbReference type="InterPro" id="IPR037185">
    <property type="entry name" value="EmrE-like"/>
</dbReference>
<evidence type="ECO:0000313" key="9">
    <source>
        <dbReference type="Proteomes" id="UP000189661"/>
    </source>
</evidence>
<dbReference type="InterPro" id="IPR000620">
    <property type="entry name" value="EamA_dom"/>
</dbReference>
<dbReference type="InterPro" id="IPR008521">
    <property type="entry name" value="Mg_trans_NIPA"/>
</dbReference>
<dbReference type="Proteomes" id="UP000189661">
    <property type="component" value="Chromosome"/>
</dbReference>
<keyword evidence="9" id="KW-1185">Reference proteome</keyword>
<name>A0ABM6IWZ8_9BACL</name>
<evidence type="ECO:0000256" key="5">
    <source>
        <dbReference type="ARBA" id="ARBA00023136"/>
    </source>
</evidence>
<dbReference type="EMBL" id="CP019401">
    <property type="protein sequence ID" value="AQU81093.1"/>
    <property type="molecule type" value="Genomic_DNA"/>
</dbReference>
<accession>A0ABM6IWZ8</accession>
<keyword evidence="3 6" id="KW-0812">Transmembrane</keyword>
<evidence type="ECO:0000256" key="1">
    <source>
        <dbReference type="ARBA" id="ARBA00004127"/>
    </source>
</evidence>
<comment type="subcellular location">
    <subcellularLocation>
        <location evidence="1">Endomembrane system</location>
        <topology evidence="1">Multi-pass membrane protein</topology>
    </subcellularLocation>
</comment>
<dbReference type="SUPFAM" id="SSF103481">
    <property type="entry name" value="Multidrug resistance efflux transporter EmrE"/>
    <property type="match status" value="1"/>
</dbReference>
<dbReference type="Pfam" id="PF00892">
    <property type="entry name" value="EamA"/>
    <property type="match status" value="1"/>
</dbReference>
<dbReference type="Gene3D" id="1.10.3730.20">
    <property type="match status" value="1"/>
</dbReference>
<evidence type="ECO:0000256" key="3">
    <source>
        <dbReference type="ARBA" id="ARBA00022692"/>
    </source>
</evidence>
<keyword evidence="5 6" id="KW-0472">Membrane</keyword>
<reference evidence="8 9" key="1">
    <citation type="submission" date="2017-01" db="EMBL/GenBank/DDBJ databases">
        <title>Planococcus faecalis genome complete sequence.</title>
        <authorList>
            <person name="Lee P.C."/>
        </authorList>
    </citation>
    <scope>NUCLEOTIDE SEQUENCE [LARGE SCALE GENOMIC DNA]</scope>
    <source>
        <strain evidence="8 9">AJ003</strain>
    </source>
</reference>
<keyword evidence="4 6" id="KW-1133">Transmembrane helix</keyword>
<gene>
    <name evidence="8" type="ORF">AJGP001_13560</name>
</gene>